<evidence type="ECO:0000313" key="3">
    <source>
        <dbReference type="Proteomes" id="UP000243579"/>
    </source>
</evidence>
<dbReference type="AlphaFoldDB" id="A0A1V9ZSK9"/>
<dbReference type="InterPro" id="IPR001202">
    <property type="entry name" value="WW_dom"/>
</dbReference>
<dbReference type="Proteomes" id="UP000243579">
    <property type="component" value="Unassembled WGS sequence"/>
</dbReference>
<dbReference type="CDD" id="cd00201">
    <property type="entry name" value="WW"/>
    <property type="match status" value="5"/>
</dbReference>
<comment type="caution">
    <text evidence="2">The sequence shown here is derived from an EMBL/GenBank/DDBJ whole genome shotgun (WGS) entry which is preliminary data.</text>
</comment>
<dbReference type="Pfam" id="PF00397">
    <property type="entry name" value="WW"/>
    <property type="match status" value="4"/>
</dbReference>
<keyword evidence="3" id="KW-1185">Reference proteome</keyword>
<dbReference type="OrthoDB" id="191651at2759"/>
<dbReference type="PANTHER" id="PTHR47852">
    <property type="entry name" value="OS06G0298400 PROTEIN"/>
    <property type="match status" value="1"/>
</dbReference>
<feature type="domain" description="WW" evidence="1">
    <location>
        <begin position="318"/>
        <end position="352"/>
    </location>
</feature>
<dbReference type="Gene3D" id="1.20.5.190">
    <property type="match status" value="1"/>
</dbReference>
<feature type="domain" description="WW" evidence="1">
    <location>
        <begin position="605"/>
        <end position="639"/>
    </location>
</feature>
<name>A0A1V9ZSK9_ACHHY</name>
<evidence type="ECO:0000313" key="2">
    <source>
        <dbReference type="EMBL" id="OQS01032.1"/>
    </source>
</evidence>
<dbReference type="SUPFAM" id="SSF51045">
    <property type="entry name" value="WW domain"/>
    <property type="match status" value="2"/>
</dbReference>
<reference evidence="2 3" key="1">
    <citation type="journal article" date="2014" name="Genome Biol. Evol.">
        <title>The secreted proteins of Achlya hypogyna and Thraustotheca clavata identify the ancestral oomycete secretome and reveal gene acquisitions by horizontal gene transfer.</title>
        <authorList>
            <person name="Misner I."/>
            <person name="Blouin N."/>
            <person name="Leonard G."/>
            <person name="Richards T.A."/>
            <person name="Lane C.E."/>
        </authorList>
    </citation>
    <scope>NUCLEOTIDE SEQUENCE [LARGE SCALE GENOMIC DNA]</scope>
    <source>
        <strain evidence="2 3">ATCC 48635</strain>
    </source>
</reference>
<dbReference type="InterPro" id="IPR000048">
    <property type="entry name" value="IQ_motif_EF-hand-BS"/>
</dbReference>
<dbReference type="SMART" id="SM00015">
    <property type="entry name" value="IQ"/>
    <property type="match status" value="6"/>
</dbReference>
<dbReference type="Gene3D" id="2.20.70.10">
    <property type="match status" value="4"/>
</dbReference>
<accession>A0A1V9ZSK9</accession>
<dbReference type="PROSITE" id="PS50096">
    <property type="entry name" value="IQ"/>
    <property type="match status" value="5"/>
</dbReference>
<gene>
    <name evidence="2" type="ORF">ACHHYP_01942</name>
</gene>
<organism evidence="2 3">
    <name type="scientific">Achlya hypogyna</name>
    <name type="common">Oomycete</name>
    <name type="synonym">Protoachlya hypogyna</name>
    <dbReference type="NCBI Taxonomy" id="1202772"/>
    <lineage>
        <taxon>Eukaryota</taxon>
        <taxon>Sar</taxon>
        <taxon>Stramenopiles</taxon>
        <taxon>Oomycota</taxon>
        <taxon>Saprolegniomycetes</taxon>
        <taxon>Saprolegniales</taxon>
        <taxon>Achlyaceae</taxon>
        <taxon>Achlya</taxon>
    </lineage>
</organism>
<dbReference type="InterPro" id="IPR036020">
    <property type="entry name" value="WW_dom_sf"/>
</dbReference>
<dbReference type="PROSITE" id="PS50020">
    <property type="entry name" value="WW_DOMAIN_2"/>
    <property type="match status" value="2"/>
</dbReference>
<dbReference type="SMART" id="SM00456">
    <property type="entry name" value="WW"/>
    <property type="match status" value="6"/>
</dbReference>
<proteinExistence type="predicted"/>
<evidence type="ECO:0000259" key="1">
    <source>
        <dbReference type="PROSITE" id="PS50020"/>
    </source>
</evidence>
<dbReference type="EMBL" id="JNBR01000017">
    <property type="protein sequence ID" value="OQS01032.1"/>
    <property type="molecule type" value="Genomic_DNA"/>
</dbReference>
<protein>
    <recommendedName>
        <fullName evidence="1">WW domain-containing protein</fullName>
    </recommendedName>
</protein>
<dbReference type="PANTHER" id="PTHR47852:SF2">
    <property type="entry name" value="WW DOMAIN-CONTAINING PROTEIN"/>
    <property type="match status" value="1"/>
</dbReference>
<sequence>MAAQAQAHAFQNDETFRFACKMKRELEQKLKTHAEKLARVRRDLGHLTATSMAVDAVQQRIDGLRAAEARDHARREANAQRLQRWWRRAHVRRRHGHRLLLRIHRGYIRYRYKATAHAAFNCVLFFRIDRAEKKRTQHLEFVAMAEQFSLPFAFHYSYDEPRGVLAAARMLQRWQRRRCARRDLWATFLARARLLVLAHRADVDLQARHTAAVVLQSALRRKRARLQVVRLLEARYEKCIDVATHSAFYVDRIAGTSQWAKPRLLYDRDLTVVATGTTMARESIDAWLRLETPRRCQVAASKIQGLLRKRAARRRLQLLLAATYERHVDDATNRTFYFNTKTGESSWMRPALLDAELPLALPPPRATAAVEAEPTKVPWEGLDTARRRDMAAVQLQGLFRSRAARARRRELTAAMFKKCLDAETQRYFYYNTSTGVSQWAKPLGLGATDLSVTPREATPRPTSSAVFATLTDSSTPSTAGTKYASLATPRRLEVAATAIQARYRVKRARDRLRRLLAGVLLKCYDADSQMYFYYNKKTGESSWTKPALLGTDDVSPTAVASEAPASITVKAGSLALLETPRRREAAATKLQGIYRTRVARSKLRAMIATTYQKFLDADSQTFYYFNMKTGESQWTKPRGLGSGDLSDHQQGARNAAVLASLATPRRHEMAATTIQGMFRCRVARDAARAAATATFQRCLDPDSQLEYFYNAGTGESTWTKPRWLA</sequence>